<dbReference type="SMART" id="SM00862">
    <property type="entry name" value="Trans_reg_C"/>
    <property type="match status" value="1"/>
</dbReference>
<dbReference type="GO" id="GO:0006355">
    <property type="term" value="P:regulation of DNA-templated transcription"/>
    <property type="evidence" value="ECO:0007669"/>
    <property type="project" value="InterPro"/>
</dbReference>
<dbReference type="RefSeq" id="WP_072485377.1">
    <property type="nucleotide sequence ID" value="NZ_CP108277.1"/>
</dbReference>
<feature type="modified residue" description="4-aspartylphosphate" evidence="2">
    <location>
        <position position="51"/>
    </location>
</feature>
<evidence type="ECO:0000313" key="7">
    <source>
        <dbReference type="Proteomes" id="UP000181909"/>
    </source>
</evidence>
<dbReference type="Gene3D" id="3.40.50.2300">
    <property type="match status" value="1"/>
</dbReference>
<dbReference type="PANTHER" id="PTHR48111">
    <property type="entry name" value="REGULATOR OF RPOS"/>
    <property type="match status" value="1"/>
</dbReference>
<proteinExistence type="predicted"/>
<dbReference type="AlphaFoldDB" id="A0A1K1ZWZ7"/>
<dbReference type="InterPro" id="IPR001867">
    <property type="entry name" value="OmpR/PhoB-type_DNA-bd"/>
</dbReference>
<dbReference type="GO" id="GO:0032993">
    <property type="term" value="C:protein-DNA complex"/>
    <property type="evidence" value="ECO:0007669"/>
    <property type="project" value="TreeGrafter"/>
</dbReference>
<protein>
    <submittedName>
        <fullName evidence="6">DNA-binding response regulator, OmpR family, contains REC and winged-helix (WHTH) domain</fullName>
    </submittedName>
</protein>
<evidence type="ECO:0000256" key="3">
    <source>
        <dbReference type="PROSITE-ProRule" id="PRU01091"/>
    </source>
</evidence>
<dbReference type="GO" id="GO:0000156">
    <property type="term" value="F:phosphorelay response regulator activity"/>
    <property type="evidence" value="ECO:0007669"/>
    <property type="project" value="TreeGrafter"/>
</dbReference>
<dbReference type="PROSITE" id="PS50110">
    <property type="entry name" value="RESPONSE_REGULATORY"/>
    <property type="match status" value="1"/>
</dbReference>
<dbReference type="InterPro" id="IPR016032">
    <property type="entry name" value="Sig_transdc_resp-reg_C-effctor"/>
</dbReference>
<dbReference type="PROSITE" id="PS51755">
    <property type="entry name" value="OMPR_PHOB"/>
    <property type="match status" value="1"/>
</dbReference>
<dbReference type="EMBL" id="FPJO01000006">
    <property type="protein sequence ID" value="SFX78639.1"/>
    <property type="molecule type" value="Genomic_DNA"/>
</dbReference>
<dbReference type="CDD" id="cd00383">
    <property type="entry name" value="trans_reg_C"/>
    <property type="match status" value="1"/>
</dbReference>
<dbReference type="InterPro" id="IPR036388">
    <property type="entry name" value="WH-like_DNA-bd_sf"/>
</dbReference>
<dbReference type="InterPro" id="IPR001789">
    <property type="entry name" value="Sig_transdc_resp-reg_receiver"/>
</dbReference>
<dbReference type="Proteomes" id="UP000181909">
    <property type="component" value="Unassembled WGS sequence"/>
</dbReference>
<dbReference type="InterPro" id="IPR039420">
    <property type="entry name" value="WalR-like"/>
</dbReference>
<evidence type="ECO:0000256" key="1">
    <source>
        <dbReference type="ARBA" id="ARBA00023125"/>
    </source>
</evidence>
<feature type="DNA-binding region" description="OmpR/PhoB-type" evidence="3">
    <location>
        <begin position="125"/>
        <end position="218"/>
    </location>
</feature>
<reference evidence="6 7" key="1">
    <citation type="submission" date="2016-11" db="EMBL/GenBank/DDBJ databases">
        <authorList>
            <person name="Jaros S."/>
            <person name="Januszkiewicz K."/>
            <person name="Wedrychowicz H."/>
        </authorList>
    </citation>
    <scope>NUCLEOTIDE SEQUENCE [LARGE SCALE GENOMIC DNA]</scope>
    <source>
        <strain evidence="6 7">OK807</strain>
    </source>
</reference>
<dbReference type="PANTHER" id="PTHR48111:SF36">
    <property type="entry name" value="TRANSCRIPTIONAL REGULATORY PROTEIN CUTR"/>
    <property type="match status" value="1"/>
</dbReference>
<dbReference type="Gene3D" id="1.10.10.10">
    <property type="entry name" value="Winged helix-like DNA-binding domain superfamily/Winged helix DNA-binding domain"/>
    <property type="match status" value="1"/>
</dbReference>
<dbReference type="GO" id="GO:0000976">
    <property type="term" value="F:transcription cis-regulatory region binding"/>
    <property type="evidence" value="ECO:0007669"/>
    <property type="project" value="TreeGrafter"/>
</dbReference>
<dbReference type="GO" id="GO:0005829">
    <property type="term" value="C:cytosol"/>
    <property type="evidence" value="ECO:0007669"/>
    <property type="project" value="TreeGrafter"/>
</dbReference>
<gene>
    <name evidence="6" type="ORF">SAMN02787144_1006147</name>
</gene>
<evidence type="ECO:0000256" key="2">
    <source>
        <dbReference type="PROSITE-ProRule" id="PRU00169"/>
    </source>
</evidence>
<dbReference type="InterPro" id="IPR011006">
    <property type="entry name" value="CheY-like_superfamily"/>
</dbReference>
<dbReference type="SMART" id="SM00448">
    <property type="entry name" value="REC"/>
    <property type="match status" value="1"/>
</dbReference>
<keyword evidence="2" id="KW-0597">Phosphoprotein</keyword>
<keyword evidence="1 3" id="KW-0238">DNA-binding</keyword>
<dbReference type="STRING" id="1893.SAMN02787144_1006147"/>
<dbReference type="Gene3D" id="6.10.250.690">
    <property type="match status" value="1"/>
</dbReference>
<accession>A0A1K1ZWZ7</accession>
<dbReference type="Pfam" id="PF00072">
    <property type="entry name" value="Response_reg"/>
    <property type="match status" value="1"/>
</dbReference>
<evidence type="ECO:0000259" key="5">
    <source>
        <dbReference type="PROSITE" id="PS51755"/>
    </source>
</evidence>
<evidence type="ECO:0000259" key="4">
    <source>
        <dbReference type="PROSITE" id="PS50110"/>
    </source>
</evidence>
<feature type="domain" description="OmpR/PhoB-type" evidence="5">
    <location>
        <begin position="125"/>
        <end position="218"/>
    </location>
</feature>
<dbReference type="SUPFAM" id="SSF52172">
    <property type="entry name" value="CheY-like"/>
    <property type="match status" value="1"/>
</dbReference>
<dbReference type="OrthoDB" id="9802426at2"/>
<feature type="domain" description="Response regulatory" evidence="4">
    <location>
        <begin position="2"/>
        <end position="116"/>
    </location>
</feature>
<organism evidence="6 7">
    <name type="scientific">Streptomyces atratus</name>
    <dbReference type="NCBI Taxonomy" id="1893"/>
    <lineage>
        <taxon>Bacteria</taxon>
        <taxon>Bacillati</taxon>
        <taxon>Actinomycetota</taxon>
        <taxon>Actinomycetes</taxon>
        <taxon>Kitasatosporales</taxon>
        <taxon>Streptomycetaceae</taxon>
        <taxon>Streptomyces</taxon>
    </lineage>
</organism>
<dbReference type="SUPFAM" id="SSF46894">
    <property type="entry name" value="C-terminal effector domain of the bipartite response regulators"/>
    <property type="match status" value="1"/>
</dbReference>
<name>A0A1K1ZWZ7_STRAR</name>
<evidence type="ECO:0000313" key="6">
    <source>
        <dbReference type="EMBL" id="SFX78639.1"/>
    </source>
</evidence>
<sequence length="218" mass="23328">MRVLIVEDEVDLAAMLAEGLRAEGMVCEVAHDGARALEMTAAADFDVLLLDRHLPKLSGDAVCRALNTAGYPARILMLTAAGALADLVDGLGQGADDYLAKPFSYLELIARLRALGRRSPAGSSATVLSRHGVNLDTVRRVAERDGRPMKLTPKELGVLELLLAADGAPVPTEQLRDSLWDAALDPATTAVRVTVHSLRRKLGEPPLITNDPGYGYRL</sequence>
<dbReference type="Pfam" id="PF00486">
    <property type="entry name" value="Trans_reg_C"/>
    <property type="match status" value="1"/>
</dbReference>